<feature type="compositionally biased region" description="Polar residues" evidence="1">
    <location>
        <begin position="285"/>
        <end position="302"/>
    </location>
</feature>
<evidence type="ECO:0000256" key="1">
    <source>
        <dbReference type="SAM" id="MobiDB-lite"/>
    </source>
</evidence>
<evidence type="ECO:0000313" key="3">
    <source>
        <dbReference type="EMBL" id="KAL3785706.1"/>
    </source>
</evidence>
<dbReference type="InterPro" id="IPR010569">
    <property type="entry name" value="Myotubularin-like_Pase_dom"/>
</dbReference>
<dbReference type="EMBL" id="JABMIG020000211">
    <property type="protein sequence ID" value="KAL3785706.1"/>
    <property type="molecule type" value="Genomic_DNA"/>
</dbReference>
<feature type="domain" description="Myotubularin phosphatase" evidence="2">
    <location>
        <begin position="754"/>
        <end position="806"/>
    </location>
</feature>
<dbReference type="PANTHER" id="PTHR10807">
    <property type="entry name" value="MYOTUBULARIN-RELATED"/>
    <property type="match status" value="1"/>
</dbReference>
<dbReference type="PANTHER" id="PTHR10807:SF128">
    <property type="entry name" value="PHOSPHATIDYLINOSITOL-3,5-BISPHOSPHATE 3-PHOSPHATASE"/>
    <property type="match status" value="1"/>
</dbReference>
<evidence type="ECO:0000313" key="4">
    <source>
        <dbReference type="Proteomes" id="UP001516023"/>
    </source>
</evidence>
<sequence>MHAKTNMAASNPDGDALAEAMSMLDAVNNGSQDFEDFAIDSDDEDANNLLHDLDLTNDLVDLGHDEAGYAPSAVGKGGGGEGAADLKAANEERGNVSTAQRGMNLAQSSGDAFVHPLQMTGAKNLDPLSQTALNSPDPVASVTGSYSGGSNNFVAGDVLPSGGTVLANSGATTAATSSATTPWSNFSSNFASLASRAAASVQSVVESAEAQVLGNVPSSSPHSTMASGSGFSTATTAMPPADTAASNMIAAINNIYTSTSNIVSRSSHTSSFSTSSVPSSTSPPNKITTTIGDTQSPPTTSTHPITFLDKLTNNLDTPTKTKYIVSALGNLIPGERVIMFLNSLRDVKDSRFSMIWWVVQMLLAWTKGCFVTVLLSPMEKFFFNDENRSRWIQSQNVSLQFQVAHDLADQRQKQYQHVYYSNYQGALPSSSTVSSASSAMSQLGSQMKALRGTMTAAACGASSGPLAIILHGKDGGRWIKFPTNSYSDPMRAHEALNTYAFPGRRNLEYLFQFESRRLSSTRDDGQSAPLLARRFVPLEEFERQGMLSPRGNDSNKLAYLWAILNANANCALCAVCHLFALAVLLMTISCQTLSYVDMLPFVRNAVSPLLLGEVLPTEESLGNYHNQLQPKVGLTEIIVSRMRYTYAFVEDGITKPPKDSSLLLKIVDMRLKSAAQPDTRLRIREHQFISSNVNMEHSYSSRCLHNINGLCISPNTSDIQWMKLVENRNWPSMTLLMKSRIPADSIPCTLQPHGWDRTSTVAALTQLMLVPRYRPIKRFSTLVEKDFMSFGHPFHIRCDHGQGKKM</sequence>
<dbReference type="InterPro" id="IPR029021">
    <property type="entry name" value="Prot-tyrosine_phosphatase-like"/>
</dbReference>
<dbReference type="SUPFAM" id="SSF52799">
    <property type="entry name" value="(Phosphotyrosine protein) phosphatases II"/>
    <property type="match status" value="1"/>
</dbReference>
<dbReference type="PROSITE" id="PS51339">
    <property type="entry name" value="PPASE_MYOTUBULARIN"/>
    <property type="match status" value="1"/>
</dbReference>
<dbReference type="InterPro" id="IPR030564">
    <property type="entry name" value="Myotubularin"/>
</dbReference>
<feature type="compositionally biased region" description="Low complexity" evidence="1">
    <location>
        <begin position="271"/>
        <end position="284"/>
    </location>
</feature>
<dbReference type="AlphaFoldDB" id="A0ABD3PEF6"/>
<comment type="caution">
    <text evidence="3">The sequence shown here is derived from an EMBL/GenBank/DDBJ whole genome shotgun (WGS) entry which is preliminary data.</text>
</comment>
<reference evidence="3 4" key="1">
    <citation type="journal article" date="2020" name="G3 (Bethesda)">
        <title>Improved Reference Genome for Cyclotella cryptica CCMP332, a Model for Cell Wall Morphogenesis, Salinity Adaptation, and Lipid Production in Diatoms (Bacillariophyta).</title>
        <authorList>
            <person name="Roberts W.R."/>
            <person name="Downey K.M."/>
            <person name="Ruck E.C."/>
            <person name="Traller J.C."/>
            <person name="Alverson A.J."/>
        </authorList>
    </citation>
    <scope>NUCLEOTIDE SEQUENCE [LARGE SCALE GENOMIC DNA]</scope>
    <source>
        <strain evidence="3 4">CCMP332</strain>
    </source>
</reference>
<evidence type="ECO:0000259" key="2">
    <source>
        <dbReference type="PROSITE" id="PS51339"/>
    </source>
</evidence>
<feature type="region of interest" description="Disordered" evidence="1">
    <location>
        <begin position="271"/>
        <end position="302"/>
    </location>
</feature>
<dbReference type="Proteomes" id="UP001516023">
    <property type="component" value="Unassembled WGS sequence"/>
</dbReference>
<organism evidence="3 4">
    <name type="scientific">Cyclotella cryptica</name>
    <dbReference type="NCBI Taxonomy" id="29204"/>
    <lineage>
        <taxon>Eukaryota</taxon>
        <taxon>Sar</taxon>
        <taxon>Stramenopiles</taxon>
        <taxon>Ochrophyta</taxon>
        <taxon>Bacillariophyta</taxon>
        <taxon>Coscinodiscophyceae</taxon>
        <taxon>Thalassiosirophycidae</taxon>
        <taxon>Stephanodiscales</taxon>
        <taxon>Stephanodiscaceae</taxon>
        <taxon>Cyclotella</taxon>
    </lineage>
</organism>
<proteinExistence type="predicted"/>
<dbReference type="Pfam" id="PF06602">
    <property type="entry name" value="Myotub-related"/>
    <property type="match status" value="1"/>
</dbReference>
<accession>A0ABD3PEF6</accession>
<keyword evidence="4" id="KW-1185">Reference proteome</keyword>
<gene>
    <name evidence="3" type="ORF">HJC23_008739</name>
</gene>
<protein>
    <recommendedName>
        <fullName evidence="2">Myotubularin phosphatase domain-containing protein</fullName>
    </recommendedName>
</protein>
<name>A0ABD3PEF6_9STRA</name>